<dbReference type="AlphaFoldDB" id="A0A8J5ZNY8"/>
<feature type="domain" description="KIND" evidence="15">
    <location>
        <begin position="1"/>
        <end position="107"/>
    </location>
</feature>
<dbReference type="InterPro" id="IPR011019">
    <property type="entry name" value="KIND_dom"/>
</dbReference>
<dbReference type="GO" id="GO:0005856">
    <property type="term" value="C:cytoskeleton"/>
    <property type="evidence" value="ECO:0007669"/>
    <property type="project" value="UniProtKB-SubCell"/>
</dbReference>
<accession>A0A8J5ZNY8</accession>
<dbReference type="GO" id="GO:0005886">
    <property type="term" value="C:plasma membrane"/>
    <property type="evidence" value="ECO:0007669"/>
    <property type="project" value="UniProtKB-SubCell"/>
</dbReference>
<keyword evidence="5" id="KW-0813">Transport</keyword>
<dbReference type="GO" id="GO:0015031">
    <property type="term" value="P:protein transport"/>
    <property type="evidence" value="ECO:0007669"/>
    <property type="project" value="UniProtKB-KW"/>
</dbReference>
<protein>
    <submittedName>
        <fullName evidence="16">Protein spire-1</fullName>
    </submittedName>
</protein>
<dbReference type="Pfam" id="PF16474">
    <property type="entry name" value="KIND"/>
    <property type="match status" value="1"/>
</dbReference>
<keyword evidence="10" id="KW-0472">Membrane</keyword>
<evidence type="ECO:0000256" key="7">
    <source>
        <dbReference type="ARBA" id="ARBA00022490"/>
    </source>
</evidence>
<dbReference type="GO" id="GO:0036089">
    <property type="term" value="P:cleavage furrow formation"/>
    <property type="evidence" value="ECO:0007669"/>
    <property type="project" value="TreeGrafter"/>
</dbReference>
<sequence length="119" mass="13392">VIESLGIIIYKALDYGLKENEERELSPPLEQLIDQMANTMEADGSHDEGYEAADEGLEGEEEKKTIATIRSYRDVMKLCAAHLPTESEAPRHYQAVCRALFAETMELLTFLTKIKSAKE</sequence>
<gene>
    <name evidence="16" type="ORF">J0S82_000810</name>
</gene>
<dbReference type="GO" id="GO:0008017">
    <property type="term" value="F:microtubule binding"/>
    <property type="evidence" value="ECO:0007669"/>
    <property type="project" value="TreeGrafter"/>
</dbReference>
<evidence type="ECO:0000256" key="8">
    <source>
        <dbReference type="ARBA" id="ARBA00022737"/>
    </source>
</evidence>
<dbReference type="GO" id="GO:0003779">
    <property type="term" value="F:actin binding"/>
    <property type="evidence" value="ECO:0007669"/>
    <property type="project" value="UniProtKB-KW"/>
</dbReference>
<comment type="caution">
    <text evidence="16">The sequence shown here is derived from an EMBL/GenBank/DDBJ whole genome shotgun (WGS) entry which is preliminary data.</text>
</comment>
<keyword evidence="12" id="KW-0206">Cytoskeleton</keyword>
<feature type="non-terminal residue" evidence="16">
    <location>
        <position position="1"/>
    </location>
</feature>
<evidence type="ECO:0000259" key="15">
    <source>
        <dbReference type="PROSITE" id="PS51377"/>
    </source>
</evidence>
<evidence type="ECO:0000256" key="1">
    <source>
        <dbReference type="ARBA" id="ARBA00004180"/>
    </source>
</evidence>
<keyword evidence="6" id="KW-1003">Cell membrane</keyword>
<reference evidence="16" key="1">
    <citation type="journal article" date="2021" name="Evol. Appl.">
        <title>The genome of the Pyrenean desman and the effects of bottlenecks and inbreeding on the genomic landscape of an endangered species.</title>
        <authorList>
            <person name="Escoda L."/>
            <person name="Castresana J."/>
        </authorList>
    </citation>
    <scope>NUCLEOTIDE SEQUENCE</scope>
    <source>
        <strain evidence="16">IBE-C5619</strain>
    </source>
</reference>
<evidence type="ECO:0000256" key="12">
    <source>
        <dbReference type="ARBA" id="ARBA00023212"/>
    </source>
</evidence>
<evidence type="ECO:0000256" key="14">
    <source>
        <dbReference type="SAM" id="MobiDB-lite"/>
    </source>
</evidence>
<dbReference type="GO" id="GO:0005938">
    <property type="term" value="C:cell cortex"/>
    <property type="evidence" value="ECO:0007669"/>
    <property type="project" value="TreeGrafter"/>
</dbReference>
<evidence type="ECO:0000313" key="17">
    <source>
        <dbReference type="Proteomes" id="UP000700334"/>
    </source>
</evidence>
<evidence type="ECO:0000256" key="2">
    <source>
        <dbReference type="ARBA" id="ARBA00004245"/>
    </source>
</evidence>
<dbReference type="GO" id="GO:0051295">
    <property type="term" value="P:establishment of meiotic spindle localization"/>
    <property type="evidence" value="ECO:0007669"/>
    <property type="project" value="TreeGrafter"/>
</dbReference>
<evidence type="ECO:0000256" key="13">
    <source>
        <dbReference type="ARBA" id="ARBA00023329"/>
    </source>
</evidence>
<evidence type="ECO:0000256" key="10">
    <source>
        <dbReference type="ARBA" id="ARBA00023136"/>
    </source>
</evidence>
<evidence type="ECO:0000256" key="9">
    <source>
        <dbReference type="ARBA" id="ARBA00022927"/>
    </source>
</evidence>
<dbReference type="PANTHER" id="PTHR21345:SF8">
    <property type="entry name" value="PROTEIN SPIRE HOMOLOG 1"/>
    <property type="match status" value="1"/>
</dbReference>
<dbReference type="GO" id="GO:0040038">
    <property type="term" value="P:polar body extrusion after meiotic divisions"/>
    <property type="evidence" value="ECO:0007669"/>
    <property type="project" value="TreeGrafter"/>
</dbReference>
<dbReference type="InterPro" id="IPR029901">
    <property type="entry name" value="Spire"/>
</dbReference>
<comment type="subcellular location">
    <subcellularLocation>
        <location evidence="3">Cell membrane</location>
        <topology evidence="3">Peripheral membrane protein</topology>
        <orientation evidence="3">Cytoplasmic side</orientation>
    </subcellularLocation>
    <subcellularLocation>
        <location evidence="2">Cytoplasm</location>
        <location evidence="2">Cytoskeleton</location>
    </subcellularLocation>
    <subcellularLocation>
        <location evidence="1">Cytoplasmic vesicle membrane</location>
        <topology evidence="1">Peripheral membrane protein</topology>
        <orientation evidence="1">Cytoplasmic side</orientation>
    </subcellularLocation>
</comment>
<dbReference type="PANTHER" id="PTHR21345">
    <property type="entry name" value="SPIRE"/>
    <property type="match status" value="1"/>
</dbReference>
<evidence type="ECO:0000256" key="3">
    <source>
        <dbReference type="ARBA" id="ARBA00004413"/>
    </source>
</evidence>
<keyword evidence="8" id="KW-0677">Repeat</keyword>
<evidence type="ECO:0000256" key="6">
    <source>
        <dbReference type="ARBA" id="ARBA00022475"/>
    </source>
</evidence>
<organism evidence="16 17">
    <name type="scientific">Galemys pyrenaicus</name>
    <name type="common">Iberian desman</name>
    <name type="synonym">Pyrenean desman</name>
    <dbReference type="NCBI Taxonomy" id="202257"/>
    <lineage>
        <taxon>Eukaryota</taxon>
        <taxon>Metazoa</taxon>
        <taxon>Chordata</taxon>
        <taxon>Craniata</taxon>
        <taxon>Vertebrata</taxon>
        <taxon>Euteleostomi</taxon>
        <taxon>Mammalia</taxon>
        <taxon>Eutheria</taxon>
        <taxon>Laurasiatheria</taxon>
        <taxon>Eulipotyphla</taxon>
        <taxon>Talpidae</taxon>
        <taxon>Galemys</taxon>
    </lineage>
</organism>
<keyword evidence="17" id="KW-1185">Reference proteome</keyword>
<dbReference type="GO" id="GO:0048193">
    <property type="term" value="P:Golgi vesicle transport"/>
    <property type="evidence" value="ECO:0007669"/>
    <property type="project" value="TreeGrafter"/>
</dbReference>
<feature type="region of interest" description="Disordered" evidence="14">
    <location>
        <begin position="42"/>
        <end position="61"/>
    </location>
</feature>
<proteinExistence type="inferred from homology"/>
<dbReference type="EMBL" id="JAGFMF010012268">
    <property type="protein sequence ID" value="KAG8505170.1"/>
    <property type="molecule type" value="Genomic_DNA"/>
</dbReference>
<dbReference type="OrthoDB" id="10043757at2759"/>
<comment type="similarity">
    <text evidence="4">Belongs to the spire family.</text>
</comment>
<evidence type="ECO:0000313" key="16">
    <source>
        <dbReference type="EMBL" id="KAG8505170.1"/>
    </source>
</evidence>
<evidence type="ECO:0000256" key="11">
    <source>
        <dbReference type="ARBA" id="ARBA00023203"/>
    </source>
</evidence>
<evidence type="ECO:0000256" key="4">
    <source>
        <dbReference type="ARBA" id="ARBA00010956"/>
    </source>
</evidence>
<evidence type="ECO:0000256" key="5">
    <source>
        <dbReference type="ARBA" id="ARBA00022448"/>
    </source>
</evidence>
<dbReference type="PROSITE" id="PS51377">
    <property type="entry name" value="KIND"/>
    <property type="match status" value="1"/>
</dbReference>
<dbReference type="GO" id="GO:0051639">
    <property type="term" value="P:actin filament network formation"/>
    <property type="evidence" value="ECO:0007669"/>
    <property type="project" value="TreeGrafter"/>
</dbReference>
<feature type="non-terminal residue" evidence="16">
    <location>
        <position position="119"/>
    </location>
</feature>
<name>A0A8J5ZNY8_GALPY</name>
<dbReference type="Gene3D" id="1.10.510.10">
    <property type="entry name" value="Transferase(Phosphotransferase) domain 1"/>
    <property type="match status" value="1"/>
</dbReference>
<dbReference type="GO" id="GO:0030659">
    <property type="term" value="C:cytoplasmic vesicle membrane"/>
    <property type="evidence" value="ECO:0007669"/>
    <property type="project" value="UniProtKB-SubCell"/>
</dbReference>
<feature type="compositionally biased region" description="Acidic residues" evidence="14">
    <location>
        <begin position="50"/>
        <end position="60"/>
    </location>
</feature>
<keyword evidence="9" id="KW-0653">Protein transport</keyword>
<dbReference type="GO" id="GO:0030041">
    <property type="term" value="P:actin filament polymerization"/>
    <property type="evidence" value="ECO:0007669"/>
    <property type="project" value="TreeGrafter"/>
</dbReference>
<keyword evidence="7" id="KW-0963">Cytoplasm</keyword>
<keyword evidence="13" id="KW-0968">Cytoplasmic vesicle</keyword>
<dbReference type="SMART" id="SM00750">
    <property type="entry name" value="KIND"/>
    <property type="match status" value="1"/>
</dbReference>
<dbReference type="Proteomes" id="UP000700334">
    <property type="component" value="Unassembled WGS sequence"/>
</dbReference>
<dbReference type="GO" id="GO:0045010">
    <property type="term" value="P:actin nucleation"/>
    <property type="evidence" value="ECO:0007669"/>
    <property type="project" value="InterPro"/>
</dbReference>
<keyword evidence="11" id="KW-0009">Actin-binding</keyword>